<evidence type="ECO:0000256" key="7">
    <source>
        <dbReference type="SAM" id="SignalP"/>
    </source>
</evidence>
<protein>
    <submittedName>
        <fullName evidence="10">Peptidase inhibitor I9</fullName>
    </submittedName>
</protein>
<reference evidence="10 11" key="1">
    <citation type="submission" date="2019-02" db="EMBL/GenBank/DDBJ databases">
        <title>Genomic Encyclopedia of Type Strains, Phase IV (KMG-IV): sequencing the most valuable type-strain genomes for metagenomic binning, comparative biology and taxonomic classification.</title>
        <authorList>
            <person name="Goeker M."/>
        </authorList>
    </citation>
    <scope>NUCLEOTIDE SEQUENCE [LARGE SCALE GENOMIC DNA]</scope>
    <source>
        <strain evidence="10 11">DSM 101727</strain>
    </source>
</reference>
<name>A0A4Q7KD01_9PSEU</name>
<dbReference type="InterPro" id="IPR010259">
    <property type="entry name" value="S8pro/Inhibitor_I9"/>
</dbReference>
<evidence type="ECO:0000313" key="10">
    <source>
        <dbReference type="EMBL" id="RZS30535.1"/>
    </source>
</evidence>
<dbReference type="SUPFAM" id="SSF52743">
    <property type="entry name" value="Subtilisin-like"/>
    <property type="match status" value="1"/>
</dbReference>
<feature type="region of interest" description="Disordered" evidence="6">
    <location>
        <begin position="329"/>
        <end position="362"/>
    </location>
</feature>
<dbReference type="RefSeq" id="WP_165401563.1">
    <property type="nucleotide sequence ID" value="NZ_SGWQ01000016.1"/>
</dbReference>
<dbReference type="GO" id="GO:0005615">
    <property type="term" value="C:extracellular space"/>
    <property type="evidence" value="ECO:0007669"/>
    <property type="project" value="TreeGrafter"/>
</dbReference>
<dbReference type="InterPro" id="IPR034193">
    <property type="entry name" value="PCSK9_ProteinaseK-like"/>
</dbReference>
<evidence type="ECO:0000313" key="11">
    <source>
        <dbReference type="Proteomes" id="UP000294257"/>
    </source>
</evidence>
<dbReference type="Pfam" id="PF00082">
    <property type="entry name" value="Peptidase_S8"/>
    <property type="match status" value="1"/>
</dbReference>
<evidence type="ECO:0000259" key="8">
    <source>
        <dbReference type="Pfam" id="PF00082"/>
    </source>
</evidence>
<dbReference type="InterPro" id="IPR000209">
    <property type="entry name" value="Peptidase_S8/S53_dom"/>
</dbReference>
<evidence type="ECO:0000256" key="3">
    <source>
        <dbReference type="ARBA" id="ARBA00022801"/>
    </source>
</evidence>
<dbReference type="SUPFAM" id="SSF54897">
    <property type="entry name" value="Protease propeptides/inhibitors"/>
    <property type="match status" value="1"/>
</dbReference>
<gene>
    <name evidence="10" type="ORF">EV193_11655</name>
</gene>
<dbReference type="CDD" id="cd04077">
    <property type="entry name" value="Peptidases_S8_PCSK9_ProteinaseK_like"/>
    <property type="match status" value="1"/>
</dbReference>
<keyword evidence="3 5" id="KW-0378">Hydrolase</keyword>
<feature type="active site" description="Charge relay system" evidence="5">
    <location>
        <position position="159"/>
    </location>
</feature>
<organism evidence="10 11">
    <name type="scientific">Herbihabitans rhizosphaerae</name>
    <dbReference type="NCBI Taxonomy" id="1872711"/>
    <lineage>
        <taxon>Bacteria</taxon>
        <taxon>Bacillati</taxon>
        <taxon>Actinomycetota</taxon>
        <taxon>Actinomycetes</taxon>
        <taxon>Pseudonocardiales</taxon>
        <taxon>Pseudonocardiaceae</taxon>
        <taxon>Herbihabitans</taxon>
    </lineage>
</organism>
<dbReference type="Gene3D" id="3.40.50.200">
    <property type="entry name" value="Peptidase S8/S53 domain"/>
    <property type="match status" value="1"/>
</dbReference>
<dbReference type="PANTHER" id="PTHR43806:SF11">
    <property type="entry name" value="CEREVISIN-RELATED"/>
    <property type="match status" value="1"/>
</dbReference>
<keyword evidence="4 5" id="KW-0720">Serine protease</keyword>
<dbReference type="PRINTS" id="PR00723">
    <property type="entry name" value="SUBTILISIN"/>
</dbReference>
<evidence type="ECO:0000259" key="9">
    <source>
        <dbReference type="Pfam" id="PF05922"/>
    </source>
</evidence>
<dbReference type="EMBL" id="SGWQ01000016">
    <property type="protein sequence ID" value="RZS30535.1"/>
    <property type="molecule type" value="Genomic_DNA"/>
</dbReference>
<dbReference type="InterPro" id="IPR022398">
    <property type="entry name" value="Peptidase_S8_His-AS"/>
</dbReference>
<dbReference type="InterPro" id="IPR037045">
    <property type="entry name" value="S8pro/Inhibitor_I9_sf"/>
</dbReference>
<dbReference type="InterPro" id="IPR015500">
    <property type="entry name" value="Peptidase_S8_subtilisin-rel"/>
</dbReference>
<evidence type="ECO:0000256" key="4">
    <source>
        <dbReference type="ARBA" id="ARBA00022825"/>
    </source>
</evidence>
<keyword evidence="7" id="KW-0732">Signal</keyword>
<dbReference type="PROSITE" id="PS00137">
    <property type="entry name" value="SUBTILASE_HIS"/>
    <property type="match status" value="1"/>
</dbReference>
<accession>A0A4Q7KD01</accession>
<feature type="active site" description="Charge relay system" evidence="5">
    <location>
        <position position="192"/>
    </location>
</feature>
<dbReference type="Proteomes" id="UP000294257">
    <property type="component" value="Unassembled WGS sequence"/>
</dbReference>
<evidence type="ECO:0000256" key="6">
    <source>
        <dbReference type="SAM" id="MobiDB-lite"/>
    </source>
</evidence>
<evidence type="ECO:0000256" key="2">
    <source>
        <dbReference type="ARBA" id="ARBA00022670"/>
    </source>
</evidence>
<feature type="signal peptide" evidence="7">
    <location>
        <begin position="1"/>
        <end position="28"/>
    </location>
</feature>
<dbReference type="Pfam" id="PF05922">
    <property type="entry name" value="Inhibitor_I9"/>
    <property type="match status" value="1"/>
</dbReference>
<dbReference type="PANTHER" id="PTHR43806">
    <property type="entry name" value="PEPTIDASE S8"/>
    <property type="match status" value="1"/>
</dbReference>
<feature type="chain" id="PRO_5020630509" evidence="7">
    <location>
        <begin position="29"/>
        <end position="362"/>
    </location>
</feature>
<comment type="similarity">
    <text evidence="1 5">Belongs to the peptidase S8 family.</text>
</comment>
<feature type="active site" description="Charge relay system" evidence="5">
    <location>
        <position position="343"/>
    </location>
</feature>
<dbReference type="GO" id="GO:0006508">
    <property type="term" value="P:proteolysis"/>
    <property type="evidence" value="ECO:0007669"/>
    <property type="project" value="UniProtKB-KW"/>
</dbReference>
<dbReference type="Gene3D" id="3.30.70.80">
    <property type="entry name" value="Peptidase S8 propeptide/proteinase inhibitor I9"/>
    <property type="match status" value="1"/>
</dbReference>
<dbReference type="AlphaFoldDB" id="A0A4Q7KD01"/>
<comment type="caution">
    <text evidence="10">The sequence shown here is derived from an EMBL/GenBank/DDBJ whole genome shotgun (WGS) entry which is preliminary data.</text>
</comment>
<keyword evidence="2 5" id="KW-0645">Protease</keyword>
<keyword evidence="11" id="KW-1185">Reference proteome</keyword>
<feature type="compositionally biased region" description="Polar residues" evidence="6">
    <location>
        <begin position="329"/>
        <end position="347"/>
    </location>
</feature>
<proteinExistence type="inferred from homology"/>
<dbReference type="GO" id="GO:0004252">
    <property type="term" value="F:serine-type endopeptidase activity"/>
    <property type="evidence" value="ECO:0007669"/>
    <property type="project" value="UniProtKB-UniRule"/>
</dbReference>
<dbReference type="InterPro" id="IPR050131">
    <property type="entry name" value="Peptidase_S8_subtilisin-like"/>
</dbReference>
<evidence type="ECO:0000256" key="1">
    <source>
        <dbReference type="ARBA" id="ARBA00011073"/>
    </source>
</evidence>
<sequence>MSKRKLIAAAVSAGVAIAIVGVAAPANAVAPEGAVVQAKEHYAGQYIVVLKESEQATSNATAIEQTSRSVAADHGGRVAVTYTAALHGFAVHGMSDQQAKRMATDPRVRTVYEDGTARGADEQPNPTWGLDRVDQEATQLDKKYVYDKTGEGVTVYVIDSGGTKGHPDFESRNTYGPDFIDKDDDPTDCNGHGTHVTGTVGSKTWGVAKKAKLVSLRVFDCGNSGPDSVTVEAVDWVTKNGVKGSIVNMSLYMYDVGVGDEALKNSAAAGFTYAVAAGNNNGADACGYSPARVPEAITVASIDQGDRRSMFSNIGTCVDIFAPGSQIESTSMQGGSTSMQGTSMATRTSRERPRCCGSPTRT</sequence>
<dbReference type="InterPro" id="IPR036852">
    <property type="entry name" value="Peptidase_S8/S53_dom_sf"/>
</dbReference>
<feature type="domain" description="Peptidase S8/S53" evidence="8">
    <location>
        <begin position="150"/>
        <end position="346"/>
    </location>
</feature>
<dbReference type="PROSITE" id="PS51892">
    <property type="entry name" value="SUBTILASE"/>
    <property type="match status" value="1"/>
</dbReference>
<evidence type="ECO:0000256" key="5">
    <source>
        <dbReference type="PROSITE-ProRule" id="PRU01240"/>
    </source>
</evidence>
<feature type="domain" description="Inhibitor I9" evidence="9">
    <location>
        <begin position="45"/>
        <end position="116"/>
    </location>
</feature>